<gene>
    <name evidence="3" type="ORF">FHS18_001774</name>
</gene>
<evidence type="ECO:0000256" key="1">
    <source>
        <dbReference type="SAM" id="Phobius"/>
    </source>
</evidence>
<dbReference type="InterPro" id="IPR006976">
    <property type="entry name" value="VanZ-like"/>
</dbReference>
<sequence>MIVRLLNRVAILALLIVYLYILVKVILFKFDTVDVAFLGEQLRRSIEDPGRVIERFRQGNFTPLVSINRNLDRLSNGNDFVNLIGNVAIFAPLGFFIAALSRKRFLRVLLGSFGVSLALECAQMIFAMGRFDVDDLILNTAGGVLGLMLFYITPGRKRWLPGSSKKSGTSTFG</sequence>
<dbReference type="PANTHER" id="PTHR36834">
    <property type="entry name" value="MEMBRANE PROTEIN-RELATED"/>
    <property type="match status" value="1"/>
</dbReference>
<keyword evidence="1" id="KW-0472">Membrane</keyword>
<dbReference type="RefSeq" id="WP_183599067.1">
    <property type="nucleotide sequence ID" value="NZ_JACHXK010000003.1"/>
</dbReference>
<evidence type="ECO:0000259" key="2">
    <source>
        <dbReference type="Pfam" id="PF04892"/>
    </source>
</evidence>
<feature type="transmembrane region" description="Helical" evidence="1">
    <location>
        <begin position="108"/>
        <end position="130"/>
    </location>
</feature>
<dbReference type="EMBL" id="JACHXK010000003">
    <property type="protein sequence ID" value="MBB3109711.1"/>
    <property type="molecule type" value="Genomic_DNA"/>
</dbReference>
<feature type="transmembrane region" description="Helical" evidence="1">
    <location>
        <begin position="80"/>
        <end position="101"/>
    </location>
</feature>
<proteinExistence type="predicted"/>
<comment type="caution">
    <text evidence="3">The sequence shown here is derived from an EMBL/GenBank/DDBJ whole genome shotgun (WGS) entry which is preliminary data.</text>
</comment>
<name>A0A7W5AWU5_9BACL</name>
<protein>
    <submittedName>
        <fullName evidence="3">Glycopeptide antibiotics resistance protein</fullName>
    </submittedName>
</protein>
<organism evidence="3 4">
    <name type="scientific">Paenibacillus phyllosphaerae</name>
    <dbReference type="NCBI Taxonomy" id="274593"/>
    <lineage>
        <taxon>Bacteria</taxon>
        <taxon>Bacillati</taxon>
        <taxon>Bacillota</taxon>
        <taxon>Bacilli</taxon>
        <taxon>Bacillales</taxon>
        <taxon>Paenibacillaceae</taxon>
        <taxon>Paenibacillus</taxon>
    </lineage>
</organism>
<feature type="transmembrane region" description="Helical" evidence="1">
    <location>
        <begin position="136"/>
        <end position="153"/>
    </location>
</feature>
<accession>A0A7W5AWU5</accession>
<keyword evidence="4" id="KW-1185">Reference proteome</keyword>
<keyword evidence="1" id="KW-0812">Transmembrane</keyword>
<evidence type="ECO:0000313" key="4">
    <source>
        <dbReference type="Proteomes" id="UP000570361"/>
    </source>
</evidence>
<dbReference type="PANTHER" id="PTHR36834:SF1">
    <property type="entry name" value="INTEGRAL MEMBRANE PROTEIN"/>
    <property type="match status" value="1"/>
</dbReference>
<dbReference type="Pfam" id="PF04892">
    <property type="entry name" value="VanZ"/>
    <property type="match status" value="1"/>
</dbReference>
<dbReference type="AlphaFoldDB" id="A0A7W5AWU5"/>
<evidence type="ECO:0000313" key="3">
    <source>
        <dbReference type="EMBL" id="MBB3109711.1"/>
    </source>
</evidence>
<dbReference type="Proteomes" id="UP000570361">
    <property type="component" value="Unassembled WGS sequence"/>
</dbReference>
<feature type="transmembrane region" description="Helical" evidence="1">
    <location>
        <begin position="9"/>
        <end position="28"/>
    </location>
</feature>
<feature type="domain" description="VanZ-like" evidence="2">
    <location>
        <begin position="16"/>
        <end position="152"/>
    </location>
</feature>
<dbReference type="InterPro" id="IPR053150">
    <property type="entry name" value="Teicoplanin_resist-assoc"/>
</dbReference>
<reference evidence="3 4" key="1">
    <citation type="submission" date="2020-08" db="EMBL/GenBank/DDBJ databases">
        <title>Genomic Encyclopedia of Type Strains, Phase III (KMG-III): the genomes of soil and plant-associated and newly described type strains.</title>
        <authorList>
            <person name="Whitman W."/>
        </authorList>
    </citation>
    <scope>NUCLEOTIDE SEQUENCE [LARGE SCALE GENOMIC DNA]</scope>
    <source>
        <strain evidence="3 4">CECT 5862</strain>
    </source>
</reference>
<keyword evidence="1" id="KW-1133">Transmembrane helix</keyword>